<dbReference type="SUPFAM" id="SSF55874">
    <property type="entry name" value="ATPase domain of HSP90 chaperone/DNA topoisomerase II/histidine kinase"/>
    <property type="match status" value="1"/>
</dbReference>
<dbReference type="PROSITE" id="PS50109">
    <property type="entry name" value="HIS_KIN"/>
    <property type="match status" value="1"/>
</dbReference>
<dbReference type="CDD" id="cd12915">
    <property type="entry name" value="PDC2_DGC_like"/>
    <property type="match status" value="1"/>
</dbReference>
<evidence type="ECO:0000256" key="2">
    <source>
        <dbReference type="ARBA" id="ARBA00012438"/>
    </source>
</evidence>
<dbReference type="PANTHER" id="PTHR43065">
    <property type="entry name" value="SENSOR HISTIDINE KINASE"/>
    <property type="match status" value="1"/>
</dbReference>
<evidence type="ECO:0000259" key="6">
    <source>
        <dbReference type="PROSITE" id="PS50110"/>
    </source>
</evidence>
<protein>
    <recommendedName>
        <fullName evidence="2">histidine kinase</fullName>
        <ecNumber evidence="2">2.7.13.3</ecNumber>
    </recommendedName>
</protein>
<dbReference type="AlphaFoldDB" id="A0A158GIP7"/>
<keyword evidence="7" id="KW-0418">Kinase</keyword>
<dbReference type="CDD" id="cd12914">
    <property type="entry name" value="PDC1_DGC_like"/>
    <property type="match status" value="1"/>
</dbReference>
<dbReference type="SMART" id="SM00387">
    <property type="entry name" value="HATPase_c"/>
    <property type="match status" value="1"/>
</dbReference>
<dbReference type="Gene3D" id="1.10.287.130">
    <property type="match status" value="1"/>
</dbReference>
<evidence type="ECO:0000313" key="8">
    <source>
        <dbReference type="Proteomes" id="UP000054977"/>
    </source>
</evidence>
<dbReference type="GO" id="GO:0004673">
    <property type="term" value="F:protein histidine kinase activity"/>
    <property type="evidence" value="ECO:0007669"/>
    <property type="project" value="UniProtKB-EC"/>
</dbReference>
<dbReference type="STRING" id="326474.AWB65_02041"/>
<evidence type="ECO:0000256" key="1">
    <source>
        <dbReference type="ARBA" id="ARBA00000085"/>
    </source>
</evidence>
<dbReference type="SMART" id="SM00448">
    <property type="entry name" value="REC"/>
    <property type="match status" value="1"/>
</dbReference>
<comment type="caution">
    <text evidence="7">The sequence shown here is derived from an EMBL/GenBank/DDBJ whole genome shotgun (WGS) entry which is preliminary data.</text>
</comment>
<keyword evidence="4" id="KW-0472">Membrane</keyword>
<dbReference type="Pfam" id="PF00072">
    <property type="entry name" value="Response_reg"/>
    <property type="match status" value="1"/>
</dbReference>
<evidence type="ECO:0000259" key="5">
    <source>
        <dbReference type="PROSITE" id="PS50109"/>
    </source>
</evidence>
<evidence type="ECO:0000256" key="3">
    <source>
        <dbReference type="PROSITE-ProRule" id="PRU00169"/>
    </source>
</evidence>
<feature type="domain" description="Histidine kinase" evidence="5">
    <location>
        <begin position="364"/>
        <end position="581"/>
    </location>
</feature>
<feature type="transmembrane region" description="Helical" evidence="4">
    <location>
        <begin position="296"/>
        <end position="320"/>
    </location>
</feature>
<accession>A0A158GIP7</accession>
<dbReference type="InterPro" id="IPR054327">
    <property type="entry name" value="His-kinase-like_sensor"/>
</dbReference>
<name>A0A158GIP7_9BURK</name>
<dbReference type="RefSeq" id="WP_087667036.1">
    <property type="nucleotide sequence ID" value="NZ_FCNW02000007.1"/>
</dbReference>
<evidence type="ECO:0000256" key="4">
    <source>
        <dbReference type="SAM" id="Phobius"/>
    </source>
</evidence>
<dbReference type="Pfam" id="PF02518">
    <property type="entry name" value="HATPase_c"/>
    <property type="match status" value="1"/>
</dbReference>
<dbReference type="InterPro" id="IPR005467">
    <property type="entry name" value="His_kinase_dom"/>
</dbReference>
<dbReference type="SUPFAM" id="SSF52172">
    <property type="entry name" value="CheY-like"/>
    <property type="match status" value="1"/>
</dbReference>
<feature type="modified residue" description="4-aspartylphosphate" evidence="3">
    <location>
        <position position="671"/>
    </location>
</feature>
<dbReference type="InterPro" id="IPR001789">
    <property type="entry name" value="Sig_transdc_resp-reg_receiver"/>
</dbReference>
<organism evidence="7 8">
    <name type="scientific">Caballeronia humi</name>
    <dbReference type="NCBI Taxonomy" id="326474"/>
    <lineage>
        <taxon>Bacteria</taxon>
        <taxon>Pseudomonadati</taxon>
        <taxon>Pseudomonadota</taxon>
        <taxon>Betaproteobacteria</taxon>
        <taxon>Burkholderiales</taxon>
        <taxon>Burkholderiaceae</taxon>
        <taxon>Caballeronia</taxon>
    </lineage>
</organism>
<dbReference type="InterPro" id="IPR036890">
    <property type="entry name" value="HATPase_C_sf"/>
</dbReference>
<dbReference type="InterPro" id="IPR004358">
    <property type="entry name" value="Sig_transdc_His_kin-like_C"/>
</dbReference>
<dbReference type="EC" id="2.7.13.3" evidence="2"/>
<dbReference type="Gene3D" id="3.30.565.10">
    <property type="entry name" value="Histidine kinase-like ATPase, C-terminal domain"/>
    <property type="match status" value="1"/>
</dbReference>
<comment type="catalytic activity">
    <reaction evidence="1">
        <text>ATP + protein L-histidine = ADP + protein N-phospho-L-histidine.</text>
        <dbReference type="EC" id="2.7.13.3"/>
    </reaction>
</comment>
<reference evidence="7" key="1">
    <citation type="submission" date="2016-01" db="EMBL/GenBank/DDBJ databases">
        <authorList>
            <person name="Peeters C."/>
        </authorList>
    </citation>
    <scope>NUCLEOTIDE SEQUENCE [LARGE SCALE GENOMIC DNA]</scope>
    <source>
        <strain evidence="7">LMG 22934</strain>
    </source>
</reference>
<keyword evidence="4" id="KW-0812">Transmembrane</keyword>
<proteinExistence type="predicted"/>
<sequence length="735" mass="80302">MNPTETATFDLPLPSRNFAETRRVLLLVLIGSILVPLVCLAVYGYYDYQRRIANADDLVERVVRVANEHAVKVIDLNQQLVTRIVDMLGESDDQNISGRESQLHRTLDDIGGGFPQVAAISVFGVNGDLLANSRYYPVPRVSVGGREDFRSTRAMAPVTYFSLPLRGKVGQADVFTTTMGRVSHGGQFLGAVSIALKRDYFSDFYRELAGSDPALTIGLYRRDGGIMVRYPPEPAGAHPATNTPFTNAFRNNELYGRLRMTSTVDNIDKLLAYRRVADYPLYVAAGYAMESIYQNWWRNCALVAAIALVPCAVVWLLVVFSIRRLNSEQAAWERWQAEVAIRLSIEASSRQLRRMGALGNLVANVAHDFNNLLMVVASNMELARRKNFSDVEPEVLAVERATAGAESLARRLMSVARKQPLKQELVDPAAWLPGIAELMKSSVRANIVVSIELSPDLWTVRADPVELELALVNIVVNASEAMPRGGRIVIRCQNVRVKAGESELPNGEYVLISVSDNGEGMSDDVRQRAFEPLFTTKVRGAGTGLGLAQVLAACEQAGGTARITSVPGAGTTVRLYLPHHHAAAVEVPLPPAPPPAEAEPFIAENTLEQDADRHHELRGMSVLLVEDNADVAAAVSAVLEVFGCAVHHVESADAAFELLGQGYGFDLVLSDIQMPGSMNGIDLAEQILLRLPSQKVVLMTGYADELERAKHLGVLILAKPFDMEDLRELVAPGVH</sequence>
<keyword evidence="7" id="KW-0808">Transferase</keyword>
<dbReference type="InterPro" id="IPR003594">
    <property type="entry name" value="HATPase_dom"/>
</dbReference>
<dbReference type="EMBL" id="FCNW02000007">
    <property type="protein sequence ID" value="SAL31767.1"/>
    <property type="molecule type" value="Genomic_DNA"/>
</dbReference>
<feature type="domain" description="Response regulatory" evidence="6">
    <location>
        <begin position="621"/>
        <end position="734"/>
    </location>
</feature>
<dbReference type="Gene3D" id="3.30.450.20">
    <property type="entry name" value="PAS domain"/>
    <property type="match status" value="2"/>
</dbReference>
<dbReference type="Gene3D" id="3.40.50.2300">
    <property type="match status" value="1"/>
</dbReference>
<evidence type="ECO:0000313" key="7">
    <source>
        <dbReference type="EMBL" id="SAL31767.1"/>
    </source>
</evidence>
<feature type="transmembrane region" description="Helical" evidence="4">
    <location>
        <begin position="24"/>
        <end position="46"/>
    </location>
</feature>
<keyword evidence="8" id="KW-1185">Reference proteome</keyword>
<dbReference type="PROSITE" id="PS50110">
    <property type="entry name" value="RESPONSE_REGULATORY"/>
    <property type="match status" value="1"/>
</dbReference>
<dbReference type="PANTHER" id="PTHR43065:SF49">
    <property type="entry name" value="HISTIDINE KINASE"/>
    <property type="match status" value="1"/>
</dbReference>
<dbReference type="GO" id="GO:0000160">
    <property type="term" value="P:phosphorelay signal transduction system"/>
    <property type="evidence" value="ECO:0007669"/>
    <property type="project" value="InterPro"/>
</dbReference>
<dbReference type="OrthoDB" id="5389366at2"/>
<dbReference type="InterPro" id="IPR011006">
    <property type="entry name" value="CheY-like_superfamily"/>
</dbReference>
<dbReference type="PRINTS" id="PR00344">
    <property type="entry name" value="BCTRLSENSOR"/>
</dbReference>
<keyword evidence="4" id="KW-1133">Transmembrane helix</keyword>
<dbReference type="Pfam" id="PF22588">
    <property type="entry name" value="dCache_1_like"/>
    <property type="match status" value="1"/>
</dbReference>
<dbReference type="CDD" id="cd17546">
    <property type="entry name" value="REC_hyHK_CKI1_RcsC-like"/>
    <property type="match status" value="1"/>
</dbReference>
<keyword evidence="3" id="KW-0597">Phosphoprotein</keyword>
<dbReference type="Proteomes" id="UP000054977">
    <property type="component" value="Unassembled WGS sequence"/>
</dbReference>
<gene>
    <name evidence="7" type="ORF">AWB65_02041</name>
</gene>